<keyword evidence="1" id="KW-0805">Transcription regulation</keyword>
<protein>
    <submittedName>
        <fullName evidence="6">AraC family transcriptional regulator</fullName>
    </submittedName>
</protein>
<evidence type="ECO:0000313" key="7">
    <source>
        <dbReference type="Proteomes" id="UP001431221"/>
    </source>
</evidence>
<evidence type="ECO:0000256" key="4">
    <source>
        <dbReference type="ARBA" id="ARBA00023163"/>
    </source>
</evidence>
<organism evidence="6 7">
    <name type="scientific">Roseibium sediminicola</name>
    <dbReference type="NCBI Taxonomy" id="2933272"/>
    <lineage>
        <taxon>Bacteria</taxon>
        <taxon>Pseudomonadati</taxon>
        <taxon>Pseudomonadota</taxon>
        <taxon>Alphaproteobacteria</taxon>
        <taxon>Hyphomicrobiales</taxon>
        <taxon>Stappiaceae</taxon>
        <taxon>Roseibium</taxon>
    </lineage>
</organism>
<dbReference type="SUPFAM" id="SSF51215">
    <property type="entry name" value="Regulatory protein AraC"/>
    <property type="match status" value="1"/>
</dbReference>
<dbReference type="Gene3D" id="1.10.10.60">
    <property type="entry name" value="Homeodomain-like"/>
    <property type="match status" value="2"/>
</dbReference>
<comment type="caution">
    <text evidence="6">The sequence shown here is derived from an EMBL/GenBank/DDBJ whole genome shotgun (WGS) entry which is preliminary data.</text>
</comment>
<dbReference type="Pfam" id="PF12833">
    <property type="entry name" value="HTH_18"/>
    <property type="match status" value="1"/>
</dbReference>
<keyword evidence="3" id="KW-0010">Activator</keyword>
<evidence type="ECO:0000259" key="5">
    <source>
        <dbReference type="PROSITE" id="PS01124"/>
    </source>
</evidence>
<evidence type="ECO:0000256" key="3">
    <source>
        <dbReference type="ARBA" id="ARBA00023159"/>
    </source>
</evidence>
<feature type="domain" description="HTH araC/xylS-type" evidence="5">
    <location>
        <begin position="173"/>
        <end position="270"/>
    </location>
</feature>
<dbReference type="InterPro" id="IPR009057">
    <property type="entry name" value="Homeodomain-like_sf"/>
</dbReference>
<name>A0ABT0GZW0_9HYPH</name>
<dbReference type="Proteomes" id="UP001431221">
    <property type="component" value="Unassembled WGS sequence"/>
</dbReference>
<dbReference type="PROSITE" id="PS01124">
    <property type="entry name" value="HTH_ARAC_FAMILY_2"/>
    <property type="match status" value="1"/>
</dbReference>
<gene>
    <name evidence="6" type="ORF">M0H32_22625</name>
</gene>
<dbReference type="SUPFAM" id="SSF46689">
    <property type="entry name" value="Homeodomain-like"/>
    <property type="match status" value="2"/>
</dbReference>
<reference evidence="6" key="1">
    <citation type="submission" date="2022-04" db="EMBL/GenBank/DDBJ databases">
        <title>Roseibium sp. CAU 1639 isolated from mud.</title>
        <authorList>
            <person name="Kim W."/>
        </authorList>
    </citation>
    <scope>NUCLEOTIDE SEQUENCE</scope>
    <source>
        <strain evidence="6">CAU 1639</strain>
    </source>
</reference>
<dbReference type="RefSeq" id="WP_248157876.1">
    <property type="nucleotide sequence ID" value="NZ_JALNMJ010000020.1"/>
</dbReference>
<dbReference type="InterPro" id="IPR018060">
    <property type="entry name" value="HTH_AraC"/>
</dbReference>
<dbReference type="InterPro" id="IPR018062">
    <property type="entry name" value="HTH_AraC-typ_CS"/>
</dbReference>
<evidence type="ECO:0000256" key="1">
    <source>
        <dbReference type="ARBA" id="ARBA00023015"/>
    </source>
</evidence>
<keyword evidence="2" id="KW-0238">DNA-binding</keyword>
<dbReference type="PANTHER" id="PTHR46796:SF2">
    <property type="entry name" value="TRANSCRIPTIONAL REGULATORY PROTEIN"/>
    <property type="match status" value="1"/>
</dbReference>
<dbReference type="SMART" id="SM00342">
    <property type="entry name" value="HTH_ARAC"/>
    <property type="match status" value="1"/>
</dbReference>
<accession>A0ABT0GZW0</accession>
<dbReference type="InterPro" id="IPR037923">
    <property type="entry name" value="HTH-like"/>
</dbReference>
<keyword evidence="4" id="KW-0804">Transcription</keyword>
<evidence type="ECO:0000313" key="6">
    <source>
        <dbReference type="EMBL" id="MCK7614972.1"/>
    </source>
</evidence>
<dbReference type="InterPro" id="IPR003313">
    <property type="entry name" value="AraC-bd"/>
</dbReference>
<evidence type="ECO:0000256" key="2">
    <source>
        <dbReference type="ARBA" id="ARBA00023125"/>
    </source>
</evidence>
<keyword evidence="7" id="KW-1185">Reference proteome</keyword>
<dbReference type="PANTHER" id="PTHR46796">
    <property type="entry name" value="HTH-TYPE TRANSCRIPTIONAL ACTIVATOR RHAS-RELATED"/>
    <property type="match status" value="1"/>
</dbReference>
<proteinExistence type="predicted"/>
<sequence length="278" mass="29879">MKDSSGSQSTDEKICLRQTALPGVISVEARSRRTYSRHTHDEFGIGVLLEGAHESVSGRGQVRAETGQVISVNPGEVHDGHPVDGEARRWRMLFFRPEALASAFAGLGASPGSEFAYPVLASPSAACAFLDLHTSVSGYSASAFVVESLLIEMLSHLVETDIGTQIPSPSSVAPAQKLLDAEPEVEASLDDLATLCGLSRFHFLRAFRSATGLPPHAYQVQRRLHMGRRMILDGCGLADAANASGFADQSHFSRHFVRTYGYTPGELVKARKTAGRVT</sequence>
<dbReference type="InterPro" id="IPR050204">
    <property type="entry name" value="AraC_XylS_family_regulators"/>
</dbReference>
<dbReference type="Pfam" id="PF02311">
    <property type="entry name" value="AraC_binding"/>
    <property type="match status" value="1"/>
</dbReference>
<dbReference type="PROSITE" id="PS00041">
    <property type="entry name" value="HTH_ARAC_FAMILY_1"/>
    <property type="match status" value="1"/>
</dbReference>
<dbReference type="EMBL" id="JALNMJ010000020">
    <property type="protein sequence ID" value="MCK7614972.1"/>
    <property type="molecule type" value="Genomic_DNA"/>
</dbReference>